<dbReference type="RefSeq" id="WP_347721767.1">
    <property type="nucleotide sequence ID" value="NZ_CP104395.1"/>
</dbReference>
<organism evidence="1 2">
    <name type="scientific">Candidatus Nanohalococcus occultus</name>
    <dbReference type="NCBI Taxonomy" id="2978047"/>
    <lineage>
        <taxon>Archaea</taxon>
        <taxon>Candidatus Nanohalarchaeota</taxon>
        <taxon>Candidatus Nanohalarchaeota incertae sedis</taxon>
        <taxon>Candidatus Nanohalococcus</taxon>
    </lineage>
</organism>
<dbReference type="Proteomes" id="UP001218034">
    <property type="component" value="Chromosome"/>
</dbReference>
<name>A0ABY8CFC7_9ARCH</name>
<keyword evidence="2" id="KW-1185">Reference proteome</keyword>
<protein>
    <submittedName>
        <fullName evidence="1">Uncharacterized protein</fullName>
    </submittedName>
</protein>
<proteinExistence type="predicted"/>
<dbReference type="EMBL" id="CP104395">
    <property type="protein sequence ID" value="WEL19938.1"/>
    <property type="molecule type" value="Genomic_DNA"/>
</dbReference>
<reference evidence="1 2" key="1">
    <citation type="submission" date="2022-09" db="EMBL/GenBank/DDBJ databases">
        <title>Xylan utilization by haloarchaea-nanohaloarchaea associations.</title>
        <authorList>
            <person name="Yakimov M."/>
        </authorList>
    </citation>
    <scope>NUCLEOTIDE SEQUENCE [LARGE SCALE GENOMIC DNA]</scope>
    <source>
        <strain evidence="1 2">SVXNc</strain>
    </source>
</reference>
<evidence type="ECO:0000313" key="2">
    <source>
        <dbReference type="Proteomes" id="UP001218034"/>
    </source>
</evidence>
<dbReference type="GeneID" id="90590375"/>
<sequence length="111" mass="12582">MSEPFRDTYEEENRVELRNTYSAVDGEPIIENYELQEHAVRNGYEFVNEEEDGCPKTTVVNGNLEYSVKVTPTGHSIVRMSFSPENELHDNSGAKPWNDIIETISGREGTA</sequence>
<evidence type="ECO:0000313" key="1">
    <source>
        <dbReference type="EMBL" id="WEL19938.1"/>
    </source>
</evidence>
<gene>
    <name evidence="1" type="ORF">SVXNc_0937</name>
</gene>
<accession>A0ABY8CFC7</accession>